<dbReference type="Proteomes" id="UP000192472">
    <property type="component" value="Unassembled WGS sequence"/>
</dbReference>
<organism evidence="2 3">
    <name type="scientific">Reichenbachiella faecimaris</name>
    <dbReference type="NCBI Taxonomy" id="692418"/>
    <lineage>
        <taxon>Bacteria</taxon>
        <taxon>Pseudomonadati</taxon>
        <taxon>Bacteroidota</taxon>
        <taxon>Cytophagia</taxon>
        <taxon>Cytophagales</taxon>
        <taxon>Reichenbachiellaceae</taxon>
        <taxon>Reichenbachiella</taxon>
    </lineage>
</organism>
<feature type="chain" id="PRO_5012687105" evidence="1">
    <location>
        <begin position="23"/>
        <end position="137"/>
    </location>
</feature>
<evidence type="ECO:0000256" key="1">
    <source>
        <dbReference type="SAM" id="SignalP"/>
    </source>
</evidence>
<sequence>MKLFFFSILSCLLLGIAADTWAQSPIEEDLPTRKVNKKVKENKSSNFPKEKKIRFIYVKDGGKVLFGNPCAMQVTHNMGFEYGIEHRPEPGLVPWWRRFKTNTTTKTILFFTKGPWWRATVNKRFKACAMTSGDRRG</sequence>
<dbReference type="RefSeq" id="WP_084372906.1">
    <property type="nucleotide sequence ID" value="NZ_FWYF01000002.1"/>
</dbReference>
<accession>A0A1W2GE14</accession>
<reference evidence="2 3" key="1">
    <citation type="submission" date="2017-04" db="EMBL/GenBank/DDBJ databases">
        <authorList>
            <person name="Afonso C.L."/>
            <person name="Miller P.J."/>
            <person name="Scott M.A."/>
            <person name="Spackman E."/>
            <person name="Goraichik I."/>
            <person name="Dimitrov K.M."/>
            <person name="Suarez D.L."/>
            <person name="Swayne D.E."/>
        </authorList>
    </citation>
    <scope>NUCLEOTIDE SEQUENCE [LARGE SCALE GENOMIC DNA]</scope>
    <source>
        <strain evidence="2 3">DSM 26133</strain>
    </source>
</reference>
<keyword evidence="1" id="KW-0732">Signal</keyword>
<proteinExistence type="predicted"/>
<protein>
    <submittedName>
        <fullName evidence="2">Uncharacterized protein</fullName>
    </submittedName>
</protein>
<dbReference type="AlphaFoldDB" id="A0A1W2GE14"/>
<keyword evidence="3" id="KW-1185">Reference proteome</keyword>
<dbReference type="STRING" id="692418.SAMN04488029_2247"/>
<evidence type="ECO:0000313" key="3">
    <source>
        <dbReference type="Proteomes" id="UP000192472"/>
    </source>
</evidence>
<gene>
    <name evidence="2" type="ORF">SAMN04488029_2247</name>
</gene>
<dbReference type="EMBL" id="FWYF01000002">
    <property type="protein sequence ID" value="SMD34909.1"/>
    <property type="molecule type" value="Genomic_DNA"/>
</dbReference>
<dbReference type="OrthoDB" id="981365at2"/>
<feature type="signal peptide" evidence="1">
    <location>
        <begin position="1"/>
        <end position="22"/>
    </location>
</feature>
<name>A0A1W2GE14_REIFA</name>
<evidence type="ECO:0000313" key="2">
    <source>
        <dbReference type="EMBL" id="SMD34909.1"/>
    </source>
</evidence>